<dbReference type="PRINTS" id="PR00988">
    <property type="entry name" value="URIDINKINASE"/>
</dbReference>
<keyword evidence="5" id="KW-0547">Nucleotide-binding</keyword>
<comment type="catalytic activity">
    <reaction evidence="8">
        <text>uridine + ATP = UMP + ADP + H(+)</text>
        <dbReference type="Rhea" id="RHEA:16825"/>
        <dbReference type="ChEBI" id="CHEBI:15378"/>
        <dbReference type="ChEBI" id="CHEBI:16704"/>
        <dbReference type="ChEBI" id="CHEBI:30616"/>
        <dbReference type="ChEBI" id="CHEBI:57865"/>
        <dbReference type="ChEBI" id="CHEBI:456216"/>
        <dbReference type="EC" id="2.7.1.48"/>
    </reaction>
</comment>
<dbReference type="Proteomes" id="UP000001940">
    <property type="component" value="Chromosome IV"/>
</dbReference>
<dbReference type="Gene3D" id="3.40.50.300">
    <property type="entry name" value="P-loop containing nucleotide triphosphate hydrolases"/>
    <property type="match status" value="1"/>
</dbReference>
<evidence type="ECO:0000256" key="3">
    <source>
        <dbReference type="ARBA" id="ARBA00012137"/>
    </source>
</evidence>
<evidence type="ECO:0000256" key="8">
    <source>
        <dbReference type="ARBA" id="ARBA00048909"/>
    </source>
</evidence>
<sequence length="222" mass="25434">MKNTLKLPLLIGVAGGTSCGKSTIVERIIENLNANAKQSGRQIDIVHLSLHSFYRELSAEEKILAREGKFNFDHPDQINFDLLAETLQNMIDGKTVEIPKYDMITSSMNGTVTVEPAKVIIIEGILLLYDERVRKLLSTKLFVEKNAESRLRNRLATYIRDYHRAPLSIIRQYTEFVKPAFEEFCRPTKKYADVIIPRGADNHVATDLIAKNLQFFRRHFVK</sequence>
<evidence type="ECO:0000256" key="5">
    <source>
        <dbReference type="ARBA" id="ARBA00022741"/>
    </source>
</evidence>
<evidence type="ECO:0000313" key="10">
    <source>
        <dbReference type="EMBL" id="VDJ63865.1"/>
    </source>
</evidence>
<dbReference type="Pfam" id="PF00485">
    <property type="entry name" value="PRK"/>
    <property type="match status" value="1"/>
</dbReference>
<dbReference type="PANTHER" id="PTHR10285">
    <property type="entry name" value="URIDINE KINASE"/>
    <property type="match status" value="1"/>
</dbReference>
<dbReference type="GeneID" id="178160"/>
<comment type="pathway">
    <text evidence="1">Pyrimidine metabolism; UMP biosynthesis via salvage pathway; UMP from uridine: step 1/1.</text>
</comment>
<dbReference type="InterPro" id="IPR027417">
    <property type="entry name" value="P-loop_NTPase"/>
</dbReference>
<dbReference type="OrthoDB" id="10257085at2759"/>
<dbReference type="InterPro" id="IPR000764">
    <property type="entry name" value="Uridine_kinase-like"/>
</dbReference>
<proteinExistence type="evidence at protein level"/>
<keyword evidence="11" id="KW-1185">Reference proteome</keyword>
<accession>A0A3P6N643</accession>
<dbReference type="WormBase" id="B0001.4c">
    <property type="protein sequence ID" value="CE52878"/>
    <property type="gene ID" value="WBGene00007089"/>
</dbReference>
<name>A0A3P6N643_CAEEL</name>
<evidence type="ECO:0000256" key="2">
    <source>
        <dbReference type="ARBA" id="ARBA00005408"/>
    </source>
</evidence>
<evidence type="ECO:0007829" key="13">
    <source>
        <dbReference type="PeptideAtlas" id="A0A3P6N643"/>
    </source>
</evidence>
<dbReference type="SMR" id="A0A3P6N643"/>
<dbReference type="PROSITE" id="PS51257">
    <property type="entry name" value="PROKAR_LIPOPROTEIN"/>
    <property type="match status" value="1"/>
</dbReference>
<dbReference type="SUPFAM" id="SSF52540">
    <property type="entry name" value="P-loop containing nucleoside triphosphate hydrolases"/>
    <property type="match status" value="1"/>
</dbReference>
<gene>
    <name evidence="10 12" type="ORF">B0001.4</name>
    <name evidence="10" type="ORF">CELE_B0001.4</name>
</gene>
<evidence type="ECO:0000259" key="9">
    <source>
        <dbReference type="Pfam" id="PF00485"/>
    </source>
</evidence>
<evidence type="ECO:0000256" key="7">
    <source>
        <dbReference type="ARBA" id="ARBA00047436"/>
    </source>
</evidence>
<evidence type="ECO:0000313" key="11">
    <source>
        <dbReference type="Proteomes" id="UP000001940"/>
    </source>
</evidence>
<dbReference type="GO" id="GO:0005524">
    <property type="term" value="F:ATP binding"/>
    <property type="evidence" value="ECO:0007669"/>
    <property type="project" value="InterPro"/>
</dbReference>
<evidence type="ECO:0000256" key="6">
    <source>
        <dbReference type="ARBA" id="ARBA00022777"/>
    </source>
</evidence>
<dbReference type="AlphaFoldDB" id="A0A3P6N643"/>
<evidence type="ECO:0000313" key="12">
    <source>
        <dbReference type="WormBase" id="B0001.4c"/>
    </source>
</evidence>
<dbReference type="InterPro" id="IPR006083">
    <property type="entry name" value="PRK/URK"/>
</dbReference>
<dbReference type="RefSeq" id="NP_001355517.1">
    <property type="nucleotide sequence ID" value="NM_001368445.2"/>
</dbReference>
<protein>
    <recommendedName>
        <fullName evidence="3">uridine/cytidine kinase</fullName>
        <ecNumber evidence="3">2.7.1.48</ecNumber>
    </recommendedName>
</protein>
<dbReference type="UniPathway" id="UPA00574">
    <property type="reaction ID" value="UER00637"/>
</dbReference>
<evidence type="ECO:0000256" key="1">
    <source>
        <dbReference type="ARBA" id="ARBA00004690"/>
    </source>
</evidence>
<organism evidence="10 11">
    <name type="scientific">Caenorhabditis elegans</name>
    <dbReference type="NCBI Taxonomy" id="6239"/>
    <lineage>
        <taxon>Eukaryota</taxon>
        <taxon>Metazoa</taxon>
        <taxon>Ecdysozoa</taxon>
        <taxon>Nematoda</taxon>
        <taxon>Chromadorea</taxon>
        <taxon>Rhabditida</taxon>
        <taxon>Rhabditina</taxon>
        <taxon>Rhabditomorpha</taxon>
        <taxon>Rhabditoidea</taxon>
        <taxon>Rhabditidae</taxon>
        <taxon>Peloderinae</taxon>
        <taxon>Caenorhabditis</taxon>
    </lineage>
</organism>
<feature type="domain" description="Phosphoribulokinase/uridine kinase" evidence="9">
    <location>
        <begin position="10"/>
        <end position="204"/>
    </location>
</feature>
<dbReference type="EC" id="2.7.1.48" evidence="3"/>
<dbReference type="NCBIfam" id="NF004018">
    <property type="entry name" value="PRK05480.1"/>
    <property type="match status" value="1"/>
</dbReference>
<reference evidence="10 11" key="1">
    <citation type="journal article" date="1998" name="Science">
        <title>Genome sequence of the nematode C. elegans: a platform for investigating biology.</title>
        <authorList>
            <consortium name="The C. elegans sequencing consortium"/>
            <person name="Sulson J.E."/>
            <person name="Waterston R."/>
        </authorList>
    </citation>
    <scope>NUCLEOTIDE SEQUENCE [LARGE SCALE GENOMIC DNA]</scope>
    <source>
        <strain evidence="10 11">Bristol N2</strain>
    </source>
</reference>
<keyword evidence="13" id="KW-1267">Proteomics identification</keyword>
<comment type="catalytic activity">
    <reaction evidence="7">
        <text>cytidine + ATP = CMP + ADP + H(+)</text>
        <dbReference type="Rhea" id="RHEA:24674"/>
        <dbReference type="ChEBI" id="CHEBI:15378"/>
        <dbReference type="ChEBI" id="CHEBI:17562"/>
        <dbReference type="ChEBI" id="CHEBI:30616"/>
        <dbReference type="ChEBI" id="CHEBI:60377"/>
        <dbReference type="ChEBI" id="CHEBI:456216"/>
        <dbReference type="EC" id="2.7.1.48"/>
    </reaction>
</comment>
<keyword evidence="4" id="KW-0808">Transferase</keyword>
<keyword evidence="6 10" id="KW-0418">Kinase</keyword>
<dbReference type="CDD" id="cd02023">
    <property type="entry name" value="UMPK"/>
    <property type="match status" value="1"/>
</dbReference>
<dbReference type="CTD" id="178160"/>
<dbReference type="ExpressionAtlas" id="A0A3P6N643">
    <property type="expression patterns" value="baseline and differential"/>
</dbReference>
<dbReference type="AGR" id="WB:WBGene00007089"/>
<comment type="similarity">
    <text evidence="2">Belongs to the uridine kinase family.</text>
</comment>
<dbReference type="GO" id="GO:0004849">
    <property type="term" value="F:uridine kinase activity"/>
    <property type="evidence" value="ECO:0007669"/>
    <property type="project" value="UniProtKB-EC"/>
</dbReference>
<dbReference type="EMBL" id="BX284604">
    <property type="protein sequence ID" value="VDJ63865.1"/>
    <property type="molecule type" value="Genomic_DNA"/>
</dbReference>
<dbReference type="GO" id="GO:0044206">
    <property type="term" value="P:UMP salvage"/>
    <property type="evidence" value="ECO:0007669"/>
    <property type="project" value="UniProtKB-UniPathway"/>
</dbReference>
<evidence type="ECO:0000256" key="4">
    <source>
        <dbReference type="ARBA" id="ARBA00022679"/>
    </source>
</evidence>